<comment type="caution">
    <text evidence="7">The sequence shown here is derived from an EMBL/GenBank/DDBJ whole genome shotgun (WGS) entry which is preliminary data.</text>
</comment>
<evidence type="ECO:0000256" key="2">
    <source>
        <dbReference type="ARBA" id="ARBA00008974"/>
    </source>
</evidence>
<protein>
    <submittedName>
        <fullName evidence="7">Cytosine permease</fullName>
    </submittedName>
</protein>
<dbReference type="RefSeq" id="WP_281487879.1">
    <property type="nucleotide sequence ID" value="NZ_CP159582.1"/>
</dbReference>
<keyword evidence="8" id="KW-1185">Reference proteome</keyword>
<keyword evidence="3 6" id="KW-0812">Transmembrane</keyword>
<keyword evidence="5 6" id="KW-0472">Membrane</keyword>
<dbReference type="InterPro" id="IPR001248">
    <property type="entry name" value="Pur-cyt_permease"/>
</dbReference>
<dbReference type="GO" id="GO:0015205">
    <property type="term" value="F:nucleobase transmembrane transporter activity"/>
    <property type="evidence" value="ECO:0007669"/>
    <property type="project" value="TreeGrafter"/>
</dbReference>
<reference evidence="7 8" key="1">
    <citation type="submission" date="2023-04" db="EMBL/GenBank/DDBJ databases">
        <title>Klugiella caeni sp. nov. isolated from the sludge of biochemical tank.</title>
        <authorList>
            <person name="Geng K."/>
        </authorList>
    </citation>
    <scope>NUCLEOTIDE SEQUENCE [LARGE SCALE GENOMIC DNA]</scope>
    <source>
        <strain evidence="7 8">YN-L-19</strain>
    </source>
</reference>
<feature type="transmembrane region" description="Helical" evidence="6">
    <location>
        <begin position="288"/>
        <end position="316"/>
    </location>
</feature>
<dbReference type="AlphaFoldDB" id="A0AAW6T8L3"/>
<feature type="transmembrane region" description="Helical" evidence="6">
    <location>
        <begin position="244"/>
        <end position="268"/>
    </location>
</feature>
<feature type="transmembrane region" description="Helical" evidence="6">
    <location>
        <begin position="434"/>
        <end position="455"/>
    </location>
</feature>
<feature type="transmembrane region" description="Helical" evidence="6">
    <location>
        <begin position="357"/>
        <end position="378"/>
    </location>
</feature>
<dbReference type="Gene3D" id="1.10.4160.10">
    <property type="entry name" value="Hydantoin permease"/>
    <property type="match status" value="1"/>
</dbReference>
<feature type="transmembrane region" description="Helical" evidence="6">
    <location>
        <begin position="99"/>
        <end position="122"/>
    </location>
</feature>
<dbReference type="PANTHER" id="PTHR30618">
    <property type="entry name" value="NCS1 FAMILY PURINE/PYRIMIDINE TRANSPORTER"/>
    <property type="match status" value="1"/>
</dbReference>
<dbReference type="EMBL" id="JASATX010000001">
    <property type="protein sequence ID" value="MDI2098118.1"/>
    <property type="molecule type" value="Genomic_DNA"/>
</dbReference>
<comment type="similarity">
    <text evidence="2">Belongs to the purine-cytosine permease (2.A.39) family.</text>
</comment>
<evidence type="ECO:0000256" key="4">
    <source>
        <dbReference type="ARBA" id="ARBA00022989"/>
    </source>
</evidence>
<feature type="transmembrane region" description="Helical" evidence="6">
    <location>
        <begin position="21"/>
        <end position="51"/>
    </location>
</feature>
<dbReference type="Proteomes" id="UP001321506">
    <property type="component" value="Unassembled WGS sequence"/>
</dbReference>
<dbReference type="GO" id="GO:0005886">
    <property type="term" value="C:plasma membrane"/>
    <property type="evidence" value="ECO:0007669"/>
    <property type="project" value="TreeGrafter"/>
</dbReference>
<gene>
    <name evidence="7" type="ORF">QF206_03955</name>
</gene>
<evidence type="ECO:0000256" key="5">
    <source>
        <dbReference type="ARBA" id="ARBA00023136"/>
    </source>
</evidence>
<evidence type="ECO:0000256" key="1">
    <source>
        <dbReference type="ARBA" id="ARBA00004141"/>
    </source>
</evidence>
<dbReference type="InterPro" id="IPR045225">
    <property type="entry name" value="Uracil/uridine/allantoin_perm"/>
</dbReference>
<name>A0AAW6T8L3_9MICO</name>
<sequence length="465" mass="49334">MTRQREFTDTSTMPLTRAEKKWGFLATFGNTTSAAIATWSFVAGATVAYYLGTVQGIITTMAGVLIGLFLVLLAALPVSQRYGLEAVRSLRPSFGVRGSVFGVILVFATLIGWNSVLAIVLMQSASATMQTMGVLPDGAAQFAQIAILVLAVALVFVIVSRGAGALRWAGPVITVAVILLGILMLVFLLTTFGWEAIVAAEPLAPFEQSHLNVMIIVELGVASGLSWWPYLGSITRYSRSVNSAIAPSLLGLGVIMSLVCGLGVMTMLMLPDSGGNPVFLLANTGGVWFGLGGLLFLFFANIGTMMVGTYTSVLALKQTPGIESRISWRGATVLTLVPVLIVSIFFGDAFLASYPTFLAFSGVLMAPICGIQIVDYFVIRKQSLDASGLYSTTRGGSYWYSGGFNIAGFAAMIVGMVVFFVVFDPIAYVPRDGFGFLGASIPSAIVSGVVYYLAFRGVRTRVPAR</sequence>
<organism evidence="7 8">
    <name type="scientific">Ruicaihuangia caeni</name>
    <dbReference type="NCBI Taxonomy" id="3042517"/>
    <lineage>
        <taxon>Bacteria</taxon>
        <taxon>Bacillati</taxon>
        <taxon>Actinomycetota</taxon>
        <taxon>Actinomycetes</taxon>
        <taxon>Micrococcales</taxon>
        <taxon>Microbacteriaceae</taxon>
        <taxon>Ruicaihuangia</taxon>
    </lineage>
</organism>
<comment type="subcellular location">
    <subcellularLocation>
        <location evidence="1">Membrane</location>
        <topology evidence="1">Multi-pass membrane protein</topology>
    </subcellularLocation>
</comment>
<feature type="transmembrane region" description="Helical" evidence="6">
    <location>
        <begin position="328"/>
        <end position="351"/>
    </location>
</feature>
<evidence type="ECO:0000256" key="6">
    <source>
        <dbReference type="SAM" id="Phobius"/>
    </source>
</evidence>
<keyword evidence="4 6" id="KW-1133">Transmembrane helix</keyword>
<accession>A0AAW6T8L3</accession>
<evidence type="ECO:0000256" key="3">
    <source>
        <dbReference type="ARBA" id="ARBA00022692"/>
    </source>
</evidence>
<feature type="transmembrane region" description="Helical" evidence="6">
    <location>
        <begin position="398"/>
        <end position="422"/>
    </location>
</feature>
<feature type="transmembrane region" description="Helical" evidence="6">
    <location>
        <begin position="57"/>
        <end position="78"/>
    </location>
</feature>
<feature type="transmembrane region" description="Helical" evidence="6">
    <location>
        <begin position="213"/>
        <end position="232"/>
    </location>
</feature>
<evidence type="ECO:0000313" key="8">
    <source>
        <dbReference type="Proteomes" id="UP001321506"/>
    </source>
</evidence>
<dbReference type="PANTHER" id="PTHR30618:SF0">
    <property type="entry name" value="PURINE-URACIL PERMEASE NCS1"/>
    <property type="match status" value="1"/>
</dbReference>
<proteinExistence type="inferred from homology"/>
<feature type="transmembrane region" description="Helical" evidence="6">
    <location>
        <begin position="142"/>
        <end position="160"/>
    </location>
</feature>
<dbReference type="Pfam" id="PF02133">
    <property type="entry name" value="Transp_cyt_pur"/>
    <property type="match status" value="1"/>
</dbReference>
<evidence type="ECO:0000313" key="7">
    <source>
        <dbReference type="EMBL" id="MDI2098118.1"/>
    </source>
</evidence>
<feature type="transmembrane region" description="Helical" evidence="6">
    <location>
        <begin position="172"/>
        <end position="193"/>
    </location>
</feature>